<name>A0A7Y3V5D3_CLOCO</name>
<evidence type="ECO:0000313" key="2">
    <source>
        <dbReference type="EMBL" id="NOH14791.1"/>
    </source>
</evidence>
<dbReference type="Proteomes" id="UP000528432">
    <property type="component" value="Unassembled WGS sequence"/>
</dbReference>
<dbReference type="AlphaFoldDB" id="A0A7Y3V5D3"/>
<accession>A0A7Y3V5D3</accession>
<evidence type="ECO:0000313" key="3">
    <source>
        <dbReference type="Proteomes" id="UP000528432"/>
    </source>
</evidence>
<sequence>MIDKKIIEDLFNQNGYVLNFSTEKFDMFTYDSIGEALCDKYKLSKGKSLMMFVSNGDDNQVGKLLIDLLEYYDVYYINDETEQSVLKRYEECKKIANRLYKGDHNLVSDTQSHKLVESFNSEYIGKQIKIMNDSIDENPTEAIGKAKELLESCCKTILGILNIEIDKKWSLQNLVKKTCKELKLTPEYIPDEAKAASTIKQILGSLASITNGMAELRNPYGSGHGKSANYKGLTNRHANLAVGSAVTAVKFLWDTFEEQKGMKE</sequence>
<proteinExistence type="predicted"/>
<organism evidence="2 3">
    <name type="scientific">Clostridium cochlearium</name>
    <dbReference type="NCBI Taxonomy" id="1494"/>
    <lineage>
        <taxon>Bacteria</taxon>
        <taxon>Bacillati</taxon>
        <taxon>Bacillota</taxon>
        <taxon>Clostridia</taxon>
        <taxon>Eubacteriales</taxon>
        <taxon>Clostridiaceae</taxon>
        <taxon>Clostridium</taxon>
    </lineage>
</organism>
<reference evidence="2 3" key="1">
    <citation type="submission" date="2020-05" db="EMBL/GenBank/DDBJ databases">
        <title>Draft genome sequence of Clostridium cochlearium strain AGROS13 isolated from a sheep dairy farm in New Zealand.</title>
        <authorList>
            <person name="Gupta T.B."/>
            <person name="Jauregui R."/>
            <person name="Risson A.N."/>
            <person name="Brightwell G."/>
            <person name="Maclean P."/>
        </authorList>
    </citation>
    <scope>NUCLEOTIDE SEQUENCE [LARGE SCALE GENOMIC DNA]</scope>
    <source>
        <strain evidence="2 3">AGROS13</strain>
    </source>
</reference>
<protein>
    <recommendedName>
        <fullName evidence="1">Abortive infection protein-like C-terminal domain-containing protein</fullName>
    </recommendedName>
</protein>
<dbReference type="Pfam" id="PF14355">
    <property type="entry name" value="Abi_C"/>
    <property type="match status" value="1"/>
</dbReference>
<feature type="domain" description="Abortive infection protein-like C-terminal" evidence="1">
    <location>
        <begin position="173"/>
        <end position="254"/>
    </location>
</feature>
<dbReference type="InterPro" id="IPR026001">
    <property type="entry name" value="Abi-like_C"/>
</dbReference>
<gene>
    <name evidence="2" type="ORF">HMJ28_00025</name>
</gene>
<dbReference type="EMBL" id="JABFIF010000001">
    <property type="protein sequence ID" value="NOH14791.1"/>
    <property type="molecule type" value="Genomic_DNA"/>
</dbReference>
<evidence type="ECO:0000259" key="1">
    <source>
        <dbReference type="Pfam" id="PF14355"/>
    </source>
</evidence>
<comment type="caution">
    <text evidence="2">The sequence shown here is derived from an EMBL/GenBank/DDBJ whole genome shotgun (WGS) entry which is preliminary data.</text>
</comment>